<proteinExistence type="predicted"/>
<protein>
    <submittedName>
        <fullName evidence="1">Uncharacterized protein</fullName>
    </submittedName>
</protein>
<sequence>MICSSLNLVFLTSVSSRRRTLAQTGRVSGEHVSSAYGEDGFLGRWTGYARDGHGGNIGLKSRELSDYQVSILEVCGSGLTVDEIIRVEALWKAKLQSREMGLNKN</sequence>
<accession>A0A0J7XKZ3</accession>
<organism evidence="1 2">
    <name type="scientific">Sphingobium cupriresistens LL01</name>
    <dbReference type="NCBI Taxonomy" id="1420583"/>
    <lineage>
        <taxon>Bacteria</taxon>
        <taxon>Pseudomonadati</taxon>
        <taxon>Pseudomonadota</taxon>
        <taxon>Alphaproteobacteria</taxon>
        <taxon>Sphingomonadales</taxon>
        <taxon>Sphingomonadaceae</taxon>
        <taxon>Sphingobium</taxon>
    </lineage>
</organism>
<name>A0A0J7XKZ3_9SPHN</name>
<reference evidence="1 2" key="1">
    <citation type="journal article" date="2015" name="G3 (Bethesda)">
        <title>Insights into Ongoing Evolution of the Hexachlorocyclohexane Catabolic Pathway from Comparative Genomics of Ten Sphingomonadaceae Strains.</title>
        <authorList>
            <person name="Pearce S.L."/>
            <person name="Oakeshott J.G."/>
            <person name="Pandey G."/>
        </authorList>
    </citation>
    <scope>NUCLEOTIDE SEQUENCE [LARGE SCALE GENOMIC DNA]</scope>
    <source>
        <strain evidence="1 2">LL01</strain>
    </source>
</reference>
<dbReference type="STRING" id="1420583.V473_22820"/>
<evidence type="ECO:0000313" key="1">
    <source>
        <dbReference type="EMBL" id="KMS51778.1"/>
    </source>
</evidence>
<dbReference type="PATRIC" id="fig|1420583.3.peg.4371"/>
<dbReference type="AlphaFoldDB" id="A0A0J7XKZ3"/>
<gene>
    <name evidence="1" type="ORF">V473_22820</name>
</gene>
<comment type="caution">
    <text evidence="1">The sequence shown here is derived from an EMBL/GenBank/DDBJ whole genome shotgun (WGS) entry which is preliminary data.</text>
</comment>
<dbReference type="Proteomes" id="UP000052232">
    <property type="component" value="Unassembled WGS sequence"/>
</dbReference>
<evidence type="ECO:0000313" key="2">
    <source>
        <dbReference type="Proteomes" id="UP000052232"/>
    </source>
</evidence>
<keyword evidence="2" id="KW-1185">Reference proteome</keyword>
<dbReference type="EMBL" id="JACT01000008">
    <property type="protein sequence ID" value="KMS51778.1"/>
    <property type="molecule type" value="Genomic_DNA"/>
</dbReference>